<comment type="caution">
    <text evidence="1">The sequence shown here is derived from an EMBL/GenBank/DDBJ whole genome shotgun (WGS) entry which is preliminary data.</text>
</comment>
<dbReference type="AlphaFoldDB" id="A0A167UW55"/>
<dbReference type="EMBL" id="AZHD01000007">
    <property type="protein sequence ID" value="OAA61967.1"/>
    <property type="molecule type" value="Genomic_DNA"/>
</dbReference>
<proteinExistence type="predicted"/>
<name>A0A167UW55_9HYPO</name>
<protein>
    <submittedName>
        <fullName evidence="1">Uncharacterized protein</fullName>
    </submittedName>
</protein>
<evidence type="ECO:0000313" key="1">
    <source>
        <dbReference type="EMBL" id="OAA61967.1"/>
    </source>
</evidence>
<gene>
    <name evidence="1" type="ORF">SPI_04826</name>
</gene>
<dbReference type="Proteomes" id="UP000076874">
    <property type="component" value="Unassembled WGS sequence"/>
</dbReference>
<evidence type="ECO:0000313" key="2">
    <source>
        <dbReference type="Proteomes" id="UP000076874"/>
    </source>
</evidence>
<keyword evidence="2" id="KW-1185">Reference proteome</keyword>
<accession>A0A167UW55</accession>
<dbReference type="OrthoDB" id="5207784at2759"/>
<reference evidence="1 2" key="1">
    <citation type="journal article" date="2016" name="Genome Biol. Evol.">
        <title>Divergent and convergent evolution of fungal pathogenicity.</title>
        <authorList>
            <person name="Shang Y."/>
            <person name="Xiao G."/>
            <person name="Zheng P."/>
            <person name="Cen K."/>
            <person name="Zhan S."/>
            <person name="Wang C."/>
        </authorList>
    </citation>
    <scope>NUCLEOTIDE SEQUENCE [LARGE SCALE GENOMIC DNA]</scope>
    <source>
        <strain evidence="1 2">RCEF 264</strain>
    </source>
</reference>
<organism evidence="1 2">
    <name type="scientific">Niveomyces insectorum RCEF 264</name>
    <dbReference type="NCBI Taxonomy" id="1081102"/>
    <lineage>
        <taxon>Eukaryota</taxon>
        <taxon>Fungi</taxon>
        <taxon>Dikarya</taxon>
        <taxon>Ascomycota</taxon>
        <taxon>Pezizomycotina</taxon>
        <taxon>Sordariomycetes</taxon>
        <taxon>Hypocreomycetidae</taxon>
        <taxon>Hypocreales</taxon>
        <taxon>Cordycipitaceae</taxon>
        <taxon>Niveomyces</taxon>
    </lineage>
</organism>
<sequence length="282" mass="30743">MGKSETTNADAIAGQTGGMPTTASSLPSYTQAIVGPAPSSPTTALFDDVVQPAVLVLTNQTIHAESEPSVPLYEVSRGVAQLGSATSVVEFKRMEKRSGNGTAQLRPRHVYNLRHVQTLARLLSAPYAEYFVEAVAAPSRRLGHLGLKNRRVLGHVSEEHYAVLPVDMKGWTERDQPPFEADAKPLFESHRRQDGSYKWTDGAGLDVALEYSDTGTEPRTGADPAPRLVVTAPLPRASLDALVALWCCRLWQQSVGRQPGKSVRTGYPLQMPTFGYSRTRFE</sequence>